<keyword evidence="5 6" id="KW-0413">Isomerase</keyword>
<dbReference type="EMBL" id="CP159373">
    <property type="protein sequence ID" value="XCN72670.1"/>
    <property type="molecule type" value="Genomic_DNA"/>
</dbReference>
<evidence type="ECO:0000256" key="1">
    <source>
        <dbReference type="ARBA" id="ARBA00000185"/>
    </source>
</evidence>
<feature type="active site" description="O-(5'-phospho-DNA)-tyrosine intermediate" evidence="6">
    <location>
        <position position="127"/>
    </location>
</feature>
<evidence type="ECO:0000256" key="3">
    <source>
        <dbReference type="ARBA" id="ARBA00023029"/>
    </source>
</evidence>
<dbReference type="InterPro" id="IPR013760">
    <property type="entry name" value="Topo_IIA-like_dom_sf"/>
</dbReference>
<accession>A0AAU8LU39</accession>
<reference evidence="9" key="2">
    <citation type="submission" date="2024-06" db="EMBL/GenBank/DDBJ databases">
        <authorList>
            <person name="Plum-Jensen L.E."/>
            <person name="Schramm A."/>
            <person name="Marshall I.P.G."/>
        </authorList>
    </citation>
    <scope>NUCLEOTIDE SEQUENCE</scope>
    <source>
        <strain evidence="9">Rat1</strain>
    </source>
</reference>
<dbReference type="GO" id="GO:0009330">
    <property type="term" value="C:DNA topoisomerase type II (double strand cut, ATP-hydrolyzing) complex"/>
    <property type="evidence" value="ECO:0007669"/>
    <property type="project" value="TreeGrafter"/>
</dbReference>
<organism evidence="9">
    <name type="scientific">Candidatus Electrothrix aestuarii</name>
    <dbReference type="NCBI Taxonomy" id="3062594"/>
    <lineage>
        <taxon>Bacteria</taxon>
        <taxon>Pseudomonadati</taxon>
        <taxon>Thermodesulfobacteriota</taxon>
        <taxon>Desulfobulbia</taxon>
        <taxon>Desulfobulbales</taxon>
        <taxon>Desulfobulbaceae</taxon>
        <taxon>Candidatus Electrothrix</taxon>
    </lineage>
</organism>
<evidence type="ECO:0000259" key="8">
    <source>
        <dbReference type="PROSITE" id="PS52040"/>
    </source>
</evidence>
<comment type="similarity">
    <text evidence="2">Belongs to the type II topoisomerase GyrA/ParC subunit family.</text>
</comment>
<dbReference type="InterPro" id="IPR013758">
    <property type="entry name" value="Topo_IIA_A/C_ab"/>
</dbReference>
<evidence type="ECO:0000256" key="5">
    <source>
        <dbReference type="ARBA" id="ARBA00023235"/>
    </source>
</evidence>
<dbReference type="EC" id="5.6.2.2" evidence="9"/>
<dbReference type="Gene3D" id="3.90.199.10">
    <property type="entry name" value="Topoisomerase II, domain 5"/>
    <property type="match status" value="1"/>
</dbReference>
<dbReference type="InterPro" id="IPR050220">
    <property type="entry name" value="Type_II_DNA_Topoisomerases"/>
</dbReference>
<dbReference type="AlphaFoldDB" id="A0AAU8LU39"/>
<keyword evidence="4 6" id="KW-0238">DNA-binding</keyword>
<evidence type="ECO:0000256" key="6">
    <source>
        <dbReference type="PROSITE-ProRule" id="PRU01384"/>
    </source>
</evidence>
<dbReference type="GO" id="GO:0006265">
    <property type="term" value="P:DNA topological change"/>
    <property type="evidence" value="ECO:0007669"/>
    <property type="project" value="UniProtKB-UniRule"/>
</dbReference>
<dbReference type="Gene3D" id="3.30.1360.40">
    <property type="match status" value="1"/>
</dbReference>
<dbReference type="GO" id="GO:0005524">
    <property type="term" value="F:ATP binding"/>
    <property type="evidence" value="ECO:0007669"/>
    <property type="project" value="InterPro"/>
</dbReference>
<dbReference type="Pfam" id="PF00521">
    <property type="entry name" value="DNA_topoisoIV"/>
    <property type="match status" value="1"/>
</dbReference>
<dbReference type="GO" id="GO:0003918">
    <property type="term" value="F:DNA topoisomerase type II (double strand cut, ATP-hydrolyzing) activity"/>
    <property type="evidence" value="ECO:0007669"/>
    <property type="project" value="UniProtKB-EC"/>
</dbReference>
<dbReference type="GO" id="GO:0005737">
    <property type="term" value="C:cytoplasm"/>
    <property type="evidence" value="ECO:0007669"/>
    <property type="project" value="TreeGrafter"/>
</dbReference>
<evidence type="ECO:0000256" key="7">
    <source>
        <dbReference type="SAM" id="MobiDB-lite"/>
    </source>
</evidence>
<dbReference type="SUPFAM" id="SSF56719">
    <property type="entry name" value="Type II DNA topoisomerase"/>
    <property type="match status" value="1"/>
</dbReference>
<dbReference type="Gene3D" id="1.10.268.10">
    <property type="entry name" value="Topoisomerase, domain 3"/>
    <property type="match status" value="1"/>
</dbReference>
<reference evidence="9" key="1">
    <citation type="journal article" date="2024" name="Syst. Appl. Microbiol.">
        <title>First single-strain enrichments of Electrothrix cable bacteria, description of E. aestuarii sp. nov. and E. rattekaaiensis sp. nov., and proposal of a cable bacteria taxonomy following the rules of the SeqCode.</title>
        <authorList>
            <person name="Plum-Jensen L.E."/>
            <person name="Schramm A."/>
            <person name="Marshall I.P.G."/>
        </authorList>
    </citation>
    <scope>NUCLEOTIDE SEQUENCE</scope>
    <source>
        <strain evidence="9">Rat1</strain>
    </source>
</reference>
<sequence>MTSEAQDNTEVPAPEEQNEERQGKLHKLFDDNFLDYTSYVIRERAIPDIDDGLKPVQRRLLQTLHNMDDGRYHKVANVVGETMKLHPHGDQSIFAALVNLANKGYLIDRQGNFGNIYTGDQASAARYIECRLTPMARETLFNKDLTEFVDSYDGRMQEPVTLPSKLPMLLLLGAEGIAVGMATKIMPHNFRELLQGQIKYLEGEEFTLYPDFPKGGIVDASDYDHGNGRLRCRAKIEVTDEKTITITELPYTLTTQNLMDSVEKAAKSGKIKIASINDYTAEKVEVEIKLPRGLYAEETIDALYAFTDCEVSISPNLVVIKDNMPCIVTVEEVLRHNTDKLKRDLETELNIEKGRLLDKLHARKLEQIFIEERLYKSIEEQTSYKAVTATVRDSLIPFADELIRKVTKEDIERLLEIRIKRISRYDINKQQKEIRTLEKGITAIEKHLKDMVLFTKNYLQSVLDTYGETFPRRSELKSFDEVNAREAALSNIQVAYQRDSGFLGHKIKVENEKKDVEFACSELDRILIIFNDGLYKVINVPDKLFIGSNVAWVGVVDESLVFNLIYRVGAENLSYAKRFKTPKFILNREYRLFEEHKRSTIHLLRTGEKEIRARISLVPSSRARYNSLEIEMDDYLIKGVAAKGKRISSRVVRRVTDVTGKPKKTGPVVASLPGMGQ</sequence>
<comment type="catalytic activity">
    <reaction evidence="1 6">
        <text>ATP-dependent breakage, passage and rejoining of double-stranded DNA.</text>
        <dbReference type="EC" id="5.6.2.2"/>
    </reaction>
</comment>
<feature type="domain" description="Topo IIA-type catalytic" evidence="8">
    <location>
        <begin position="46"/>
        <end position="489"/>
    </location>
</feature>
<dbReference type="InterPro" id="IPR013757">
    <property type="entry name" value="Topo_IIA_A_a_sf"/>
</dbReference>
<evidence type="ECO:0000313" key="9">
    <source>
        <dbReference type="EMBL" id="XCN72670.1"/>
    </source>
</evidence>
<dbReference type="InterPro" id="IPR002205">
    <property type="entry name" value="Topo_IIA_dom_A"/>
</dbReference>
<dbReference type="NCBIfam" id="NF007209">
    <property type="entry name" value="PRK09631.1"/>
    <property type="match status" value="1"/>
</dbReference>
<feature type="region of interest" description="Disordered" evidence="7">
    <location>
        <begin position="1"/>
        <end position="24"/>
    </location>
</feature>
<protein>
    <submittedName>
        <fullName evidence="9">DNA topoisomerase IV subunit A</fullName>
        <ecNumber evidence="9">5.6.2.2</ecNumber>
    </submittedName>
</protein>
<keyword evidence="3 6" id="KW-0799">Topoisomerase</keyword>
<dbReference type="PANTHER" id="PTHR43493:SF5">
    <property type="entry name" value="DNA GYRASE SUBUNIT A, CHLOROPLASTIC_MITOCHONDRIAL"/>
    <property type="match status" value="1"/>
</dbReference>
<dbReference type="GO" id="GO:0003677">
    <property type="term" value="F:DNA binding"/>
    <property type="evidence" value="ECO:0007669"/>
    <property type="project" value="UniProtKB-UniRule"/>
</dbReference>
<evidence type="ECO:0000256" key="2">
    <source>
        <dbReference type="ARBA" id="ARBA00008263"/>
    </source>
</evidence>
<gene>
    <name evidence="9" type="ORF">Q3M24_20625</name>
</gene>
<proteinExistence type="inferred from homology"/>
<dbReference type="KEGG" id="eaj:Q3M24_20625"/>
<dbReference type="PROSITE" id="PS52040">
    <property type="entry name" value="TOPO_IIA"/>
    <property type="match status" value="1"/>
</dbReference>
<dbReference type="SMART" id="SM00434">
    <property type="entry name" value="TOP4c"/>
    <property type="match status" value="1"/>
</dbReference>
<evidence type="ECO:0000256" key="4">
    <source>
        <dbReference type="ARBA" id="ARBA00023125"/>
    </source>
</evidence>
<name>A0AAU8LU39_9BACT</name>
<dbReference type="PANTHER" id="PTHR43493">
    <property type="entry name" value="DNA GYRASE/TOPOISOMERASE SUBUNIT A"/>
    <property type="match status" value="1"/>
</dbReference>